<keyword evidence="3" id="KW-1185">Reference proteome</keyword>
<evidence type="ECO:0000259" key="1">
    <source>
        <dbReference type="Pfam" id="PF04859"/>
    </source>
</evidence>
<dbReference type="Pfam" id="PF04859">
    <property type="entry name" value="DUF641"/>
    <property type="match status" value="1"/>
</dbReference>
<sequence>MTRLYSYFASPEQLVHGLCPSVRVLKRIGSVNLYEKYFDILRFGRYCVVRGQDASFSEFAIASAVAADQVNLIHVIRNMPIRFRHVPTERGGSAGGESEDLSGGRGLKWDNCASRLSHAARRTPDWGGGWRGCSAESAPWRALSPAAASTTSNRSTASSTRWRRSSCSGVSDVEEGRCGATSCVSGGGEDGRAAATAHAFVLQQAQHPYDAKEIQSADAAMVAELTKLSDHNWRFAKDPVDTAKSVVVGSAVLAEHADEQHNCRPGKK</sequence>
<protein>
    <submittedName>
        <fullName evidence="2">Os02g0639200 protein</fullName>
    </submittedName>
</protein>
<evidence type="ECO:0000313" key="2">
    <source>
        <dbReference type="EMBL" id="BAS79963.1"/>
    </source>
</evidence>
<gene>
    <name evidence="2" type="ordered locus">Os02g0639200</name>
    <name evidence="2" type="ORF">OSNPB_020639200</name>
</gene>
<organism evidence="2 3">
    <name type="scientific">Oryza sativa subsp. japonica</name>
    <name type="common">Rice</name>
    <dbReference type="NCBI Taxonomy" id="39947"/>
    <lineage>
        <taxon>Eukaryota</taxon>
        <taxon>Viridiplantae</taxon>
        <taxon>Streptophyta</taxon>
        <taxon>Embryophyta</taxon>
        <taxon>Tracheophyta</taxon>
        <taxon>Spermatophyta</taxon>
        <taxon>Magnoliopsida</taxon>
        <taxon>Liliopsida</taxon>
        <taxon>Poales</taxon>
        <taxon>Poaceae</taxon>
        <taxon>BOP clade</taxon>
        <taxon>Oryzoideae</taxon>
        <taxon>Oryzeae</taxon>
        <taxon>Oryzinae</taxon>
        <taxon>Oryza</taxon>
        <taxon>Oryza sativa</taxon>
    </lineage>
</organism>
<reference evidence="2 3" key="2">
    <citation type="journal article" date="2013" name="Plant Cell Physiol.">
        <title>Rice Annotation Project Database (RAP-DB): an integrative and interactive database for rice genomics.</title>
        <authorList>
            <person name="Sakai H."/>
            <person name="Lee S.S."/>
            <person name="Tanaka T."/>
            <person name="Numa H."/>
            <person name="Kim J."/>
            <person name="Kawahara Y."/>
            <person name="Wakimoto H."/>
            <person name="Yang C.C."/>
            <person name="Iwamoto M."/>
            <person name="Abe T."/>
            <person name="Yamada Y."/>
            <person name="Muto A."/>
            <person name="Inokuchi H."/>
            <person name="Ikemura T."/>
            <person name="Matsumoto T."/>
            <person name="Sasaki T."/>
            <person name="Itoh T."/>
        </authorList>
    </citation>
    <scope>NUCLEOTIDE SEQUENCE [LARGE SCALE GENOMIC DNA]</scope>
    <source>
        <strain evidence="3">cv. Nipponbare</strain>
    </source>
</reference>
<feature type="domain" description="DUF641" evidence="1">
    <location>
        <begin position="201"/>
        <end position="262"/>
    </location>
</feature>
<evidence type="ECO:0000313" key="3">
    <source>
        <dbReference type="Proteomes" id="UP000059680"/>
    </source>
</evidence>
<dbReference type="AlphaFoldDB" id="A0A0P0VM50"/>
<dbReference type="InParanoid" id="A0A0P0VM50"/>
<reference evidence="3" key="1">
    <citation type="journal article" date="2005" name="Nature">
        <title>The map-based sequence of the rice genome.</title>
        <authorList>
            <consortium name="International rice genome sequencing project (IRGSP)"/>
            <person name="Matsumoto T."/>
            <person name="Wu J."/>
            <person name="Kanamori H."/>
            <person name="Katayose Y."/>
            <person name="Fujisawa M."/>
            <person name="Namiki N."/>
            <person name="Mizuno H."/>
            <person name="Yamamoto K."/>
            <person name="Antonio B.A."/>
            <person name="Baba T."/>
            <person name="Sakata K."/>
            <person name="Nagamura Y."/>
            <person name="Aoki H."/>
            <person name="Arikawa K."/>
            <person name="Arita K."/>
            <person name="Bito T."/>
            <person name="Chiden Y."/>
            <person name="Fujitsuka N."/>
            <person name="Fukunaka R."/>
            <person name="Hamada M."/>
            <person name="Harada C."/>
            <person name="Hayashi A."/>
            <person name="Hijishita S."/>
            <person name="Honda M."/>
            <person name="Hosokawa S."/>
            <person name="Ichikawa Y."/>
            <person name="Idonuma A."/>
            <person name="Iijima M."/>
            <person name="Ikeda M."/>
            <person name="Ikeno M."/>
            <person name="Ito K."/>
            <person name="Ito S."/>
            <person name="Ito T."/>
            <person name="Ito Y."/>
            <person name="Ito Y."/>
            <person name="Iwabuchi A."/>
            <person name="Kamiya K."/>
            <person name="Karasawa W."/>
            <person name="Kurita K."/>
            <person name="Katagiri S."/>
            <person name="Kikuta A."/>
            <person name="Kobayashi H."/>
            <person name="Kobayashi N."/>
            <person name="Machita K."/>
            <person name="Maehara T."/>
            <person name="Masukawa M."/>
            <person name="Mizubayashi T."/>
            <person name="Mukai Y."/>
            <person name="Nagasaki H."/>
            <person name="Nagata Y."/>
            <person name="Naito S."/>
            <person name="Nakashima M."/>
            <person name="Nakama Y."/>
            <person name="Nakamichi Y."/>
            <person name="Nakamura M."/>
            <person name="Meguro A."/>
            <person name="Negishi M."/>
            <person name="Ohta I."/>
            <person name="Ohta T."/>
            <person name="Okamoto M."/>
            <person name="Ono N."/>
            <person name="Saji S."/>
            <person name="Sakaguchi M."/>
            <person name="Sakai K."/>
            <person name="Shibata M."/>
            <person name="Shimokawa T."/>
            <person name="Song J."/>
            <person name="Takazaki Y."/>
            <person name="Terasawa K."/>
            <person name="Tsugane M."/>
            <person name="Tsuji K."/>
            <person name="Ueda S."/>
            <person name="Waki K."/>
            <person name="Yamagata H."/>
            <person name="Yamamoto M."/>
            <person name="Yamamoto S."/>
            <person name="Yamane H."/>
            <person name="Yoshiki S."/>
            <person name="Yoshihara R."/>
            <person name="Yukawa K."/>
            <person name="Zhong H."/>
            <person name="Yano M."/>
            <person name="Yuan Q."/>
            <person name="Ouyang S."/>
            <person name="Liu J."/>
            <person name="Jones K.M."/>
            <person name="Gansberger K."/>
            <person name="Moffat K."/>
            <person name="Hill J."/>
            <person name="Bera J."/>
            <person name="Fadrosh D."/>
            <person name="Jin S."/>
            <person name="Johri S."/>
            <person name="Kim M."/>
            <person name="Overton L."/>
            <person name="Reardon M."/>
            <person name="Tsitrin T."/>
            <person name="Vuong H."/>
            <person name="Weaver B."/>
            <person name="Ciecko A."/>
            <person name="Tallon L."/>
            <person name="Jackson J."/>
            <person name="Pai G."/>
            <person name="Aken S.V."/>
            <person name="Utterback T."/>
            <person name="Reidmuller S."/>
            <person name="Feldblyum T."/>
            <person name="Hsiao J."/>
            <person name="Zismann V."/>
            <person name="Iobst S."/>
            <person name="de Vazeille A.R."/>
            <person name="Buell C.R."/>
            <person name="Ying K."/>
            <person name="Li Y."/>
            <person name="Lu T."/>
            <person name="Huang Y."/>
            <person name="Zhao Q."/>
            <person name="Feng Q."/>
            <person name="Zhang L."/>
            <person name="Zhu J."/>
            <person name="Weng Q."/>
            <person name="Mu J."/>
            <person name="Lu Y."/>
            <person name="Fan D."/>
            <person name="Liu Y."/>
            <person name="Guan J."/>
            <person name="Zhang Y."/>
            <person name="Yu S."/>
            <person name="Liu X."/>
            <person name="Zhang Y."/>
            <person name="Hong G."/>
            <person name="Han B."/>
            <person name="Choisne N."/>
            <person name="Demange N."/>
            <person name="Orjeda G."/>
            <person name="Samain S."/>
            <person name="Cattolico L."/>
            <person name="Pelletier E."/>
            <person name="Couloux A."/>
            <person name="Segurens B."/>
            <person name="Wincker P."/>
            <person name="D'Hont A."/>
            <person name="Scarpelli C."/>
            <person name="Weissenbach J."/>
            <person name="Salanoubat M."/>
            <person name="Quetier F."/>
            <person name="Yu Y."/>
            <person name="Kim H.R."/>
            <person name="Rambo T."/>
            <person name="Currie J."/>
            <person name="Collura K."/>
            <person name="Luo M."/>
            <person name="Yang T."/>
            <person name="Ammiraju J.S.S."/>
            <person name="Engler F."/>
            <person name="Soderlund C."/>
            <person name="Wing R.A."/>
            <person name="Palmer L.E."/>
            <person name="de la Bastide M."/>
            <person name="Spiegel L."/>
            <person name="Nascimento L."/>
            <person name="Zutavern T."/>
            <person name="O'Shaughnessy A."/>
            <person name="Dike S."/>
            <person name="Dedhia N."/>
            <person name="Preston R."/>
            <person name="Balija V."/>
            <person name="McCombie W.R."/>
            <person name="Chow T."/>
            <person name="Chen H."/>
            <person name="Chung M."/>
            <person name="Chen C."/>
            <person name="Shaw J."/>
            <person name="Wu H."/>
            <person name="Hsiao K."/>
            <person name="Chao Y."/>
            <person name="Chu M."/>
            <person name="Cheng C."/>
            <person name="Hour A."/>
            <person name="Lee P."/>
            <person name="Lin S."/>
            <person name="Lin Y."/>
            <person name="Liou J."/>
            <person name="Liu S."/>
            <person name="Hsing Y."/>
            <person name="Raghuvanshi S."/>
            <person name="Mohanty A."/>
            <person name="Bharti A.K."/>
            <person name="Gaur A."/>
            <person name="Gupta V."/>
            <person name="Kumar D."/>
            <person name="Ravi V."/>
            <person name="Vij S."/>
            <person name="Kapur A."/>
            <person name="Khurana P."/>
            <person name="Khurana P."/>
            <person name="Khurana J.P."/>
            <person name="Tyagi A.K."/>
            <person name="Gaikwad K."/>
            <person name="Singh A."/>
            <person name="Dalal V."/>
            <person name="Srivastava S."/>
            <person name="Dixit A."/>
            <person name="Pal A.K."/>
            <person name="Ghazi I.A."/>
            <person name="Yadav M."/>
            <person name="Pandit A."/>
            <person name="Bhargava A."/>
            <person name="Sureshbabu K."/>
            <person name="Batra K."/>
            <person name="Sharma T.R."/>
            <person name="Mohapatra T."/>
            <person name="Singh N.K."/>
            <person name="Messing J."/>
            <person name="Nelson A.B."/>
            <person name="Fuks G."/>
            <person name="Kavchok S."/>
            <person name="Keizer G."/>
            <person name="Linton E."/>
            <person name="Llaca V."/>
            <person name="Song R."/>
            <person name="Tanyolac B."/>
            <person name="Young S."/>
            <person name="Ho-Il K."/>
            <person name="Hahn J.H."/>
            <person name="Sangsakoo G."/>
            <person name="Vanavichit A."/>
            <person name="de Mattos Luiz.A.T."/>
            <person name="Zimmer P.D."/>
            <person name="Malone G."/>
            <person name="Dellagostin O."/>
            <person name="de Oliveira A.C."/>
            <person name="Bevan M."/>
            <person name="Bancroft I."/>
            <person name="Minx P."/>
            <person name="Cordum H."/>
            <person name="Wilson R."/>
            <person name="Cheng Z."/>
            <person name="Jin W."/>
            <person name="Jiang J."/>
            <person name="Leong S.A."/>
            <person name="Iwama H."/>
            <person name="Gojobori T."/>
            <person name="Itoh T."/>
            <person name="Niimura Y."/>
            <person name="Fujii Y."/>
            <person name="Habara T."/>
            <person name="Sakai H."/>
            <person name="Sato Y."/>
            <person name="Wilson G."/>
            <person name="Kumar K."/>
            <person name="McCouch S."/>
            <person name="Juretic N."/>
            <person name="Hoen D."/>
            <person name="Wright S."/>
            <person name="Bruskiewich R."/>
            <person name="Bureau T."/>
            <person name="Miyao A."/>
            <person name="Hirochika H."/>
            <person name="Nishikawa T."/>
            <person name="Kadowaki K."/>
            <person name="Sugiura M."/>
            <person name="Burr B."/>
            <person name="Sasaki T."/>
        </authorList>
    </citation>
    <scope>NUCLEOTIDE SEQUENCE [LARGE SCALE GENOMIC DNA]</scope>
    <source>
        <strain evidence="3">cv. Nipponbare</strain>
    </source>
</reference>
<dbReference type="PaxDb" id="39947-A0A0P0VM50"/>
<reference evidence="2 3" key="3">
    <citation type="journal article" date="2013" name="Rice">
        <title>Improvement of the Oryza sativa Nipponbare reference genome using next generation sequence and optical map data.</title>
        <authorList>
            <person name="Kawahara Y."/>
            <person name="de la Bastide M."/>
            <person name="Hamilton J.P."/>
            <person name="Kanamori H."/>
            <person name="McCombie W.R."/>
            <person name="Ouyang S."/>
            <person name="Schwartz D.C."/>
            <person name="Tanaka T."/>
            <person name="Wu J."/>
            <person name="Zhou S."/>
            <person name="Childs K.L."/>
            <person name="Davidson R.M."/>
            <person name="Lin H."/>
            <person name="Quesada-Ocampo L."/>
            <person name="Vaillancourt B."/>
            <person name="Sakai H."/>
            <person name="Lee S.S."/>
            <person name="Kim J."/>
            <person name="Numa H."/>
            <person name="Itoh T."/>
            <person name="Buell C.R."/>
            <person name="Matsumoto T."/>
        </authorList>
    </citation>
    <scope>NUCLEOTIDE SEQUENCE [LARGE SCALE GENOMIC DNA]</scope>
    <source>
        <strain evidence="3">cv. Nipponbare</strain>
    </source>
</reference>
<dbReference type="EMBL" id="AP014958">
    <property type="protein sequence ID" value="BAS79963.1"/>
    <property type="molecule type" value="Genomic_DNA"/>
</dbReference>
<name>A0A0P0VM50_ORYSJ</name>
<dbReference type="Proteomes" id="UP000059680">
    <property type="component" value="Chromosome 2"/>
</dbReference>
<dbReference type="InterPro" id="IPR006943">
    <property type="entry name" value="DUF641_pln"/>
</dbReference>
<accession>A0A0P0VM50</accession>
<proteinExistence type="predicted"/>